<dbReference type="OrthoDB" id="9789979at2"/>
<dbReference type="InterPro" id="IPR008912">
    <property type="entry name" value="Uncharacterised_CoxE"/>
</dbReference>
<dbReference type="AlphaFoldDB" id="A0A4Q2EHB6"/>
<dbReference type="InterPro" id="IPR036465">
    <property type="entry name" value="vWFA_dom_sf"/>
</dbReference>
<accession>A0A4Q2EHB6</accession>
<dbReference type="PANTHER" id="PTHR30634">
    <property type="entry name" value="OUTER MEMBRANE LOLAB LIPOPROTEIN INSERTION APPARATUS"/>
    <property type="match status" value="1"/>
</dbReference>
<protein>
    <recommendedName>
        <fullName evidence="1">VWFA domain-containing protein</fullName>
    </recommendedName>
</protein>
<dbReference type="Gene3D" id="3.40.50.410">
    <property type="entry name" value="von Willebrand factor, type A domain"/>
    <property type="match status" value="1"/>
</dbReference>
<dbReference type="Pfam" id="PF05762">
    <property type="entry name" value="VWA_CoxE"/>
    <property type="match status" value="1"/>
</dbReference>
<dbReference type="SMART" id="SM00327">
    <property type="entry name" value="VWA"/>
    <property type="match status" value="1"/>
</dbReference>
<gene>
    <name evidence="2" type="ORF">C1706_09730</name>
</gene>
<feature type="domain" description="VWFA" evidence="1">
    <location>
        <begin position="211"/>
        <end position="370"/>
    </location>
</feature>
<dbReference type="InterPro" id="IPR050458">
    <property type="entry name" value="LolB"/>
</dbReference>
<dbReference type="InterPro" id="IPR002035">
    <property type="entry name" value="VWF_A"/>
</dbReference>
<dbReference type="PANTHER" id="PTHR30634:SF16">
    <property type="entry name" value="OUTER-MEMBRANE LIPOPROTEIN LOLB"/>
    <property type="match status" value="1"/>
</dbReference>
<evidence type="ECO:0000259" key="1">
    <source>
        <dbReference type="SMART" id="SM00327"/>
    </source>
</evidence>
<dbReference type="SUPFAM" id="SSF53300">
    <property type="entry name" value="vWA-like"/>
    <property type="match status" value="1"/>
</dbReference>
<dbReference type="EMBL" id="PPCV01000006">
    <property type="protein sequence ID" value="RXW31952.1"/>
    <property type="molecule type" value="Genomic_DNA"/>
</dbReference>
<name>A0A4Q2EHB6_9ACTN</name>
<organism evidence="2 3">
    <name type="scientific">Propioniciclava flava</name>
    <dbReference type="NCBI Taxonomy" id="2072026"/>
    <lineage>
        <taxon>Bacteria</taxon>
        <taxon>Bacillati</taxon>
        <taxon>Actinomycetota</taxon>
        <taxon>Actinomycetes</taxon>
        <taxon>Propionibacteriales</taxon>
        <taxon>Propionibacteriaceae</taxon>
        <taxon>Propioniciclava</taxon>
    </lineage>
</organism>
<sequence>MTPGADDPQEARRRQRWRLALGSEAAPQLGPLSGQAAEQEAVLAFLEGEGSGEGRGSSEGSGLMSVPEWISRVHTLFPQSVADRIVDDAVNRYGLTEIVTSPDALARATPNVSLLKAILATKHLMSPEVLAMARTIIDTVVRELMRTLARPVSTPFTGRRDPLRRSRHQITANFDARATVRANLKNVDPRTGRLVIREPLFTSRVRLLQQRWQVVVVVDQSGSMADSVIHAAVTAAIFSSLPSMRTHLVVFDTEVVDLSGYTGDPVEVLMRVQLGGGTNIAKALRYAEQLLQNPRRSIVVLVSDFEEGGPEGAFLRTAASLVEAGVTVLCLGALDSSGRAHYNERIGRSLAEVGAQVAVMTPDQLASWVAEVIG</sequence>
<evidence type="ECO:0000313" key="2">
    <source>
        <dbReference type="EMBL" id="RXW31952.1"/>
    </source>
</evidence>
<dbReference type="Proteomes" id="UP000290624">
    <property type="component" value="Unassembled WGS sequence"/>
</dbReference>
<reference evidence="2 3" key="1">
    <citation type="submission" date="2018-01" db="EMBL/GenBank/DDBJ databases">
        <title>Lactibacter flavus gen. nov., sp. nov., a novel bacterium of the family Propionibacteriaceae isolated from raw milk and dairy products.</title>
        <authorList>
            <person name="Wenning M."/>
            <person name="Breitenwieser F."/>
            <person name="Huptas C."/>
            <person name="von Neubeck M."/>
            <person name="Busse H.-J."/>
            <person name="Scherer S."/>
        </authorList>
    </citation>
    <scope>NUCLEOTIDE SEQUENCE [LARGE SCALE GENOMIC DNA]</scope>
    <source>
        <strain evidence="2 3">VG341</strain>
    </source>
</reference>
<proteinExistence type="predicted"/>
<keyword evidence="3" id="KW-1185">Reference proteome</keyword>
<comment type="caution">
    <text evidence="2">The sequence shown here is derived from an EMBL/GenBank/DDBJ whole genome shotgun (WGS) entry which is preliminary data.</text>
</comment>
<evidence type="ECO:0000313" key="3">
    <source>
        <dbReference type="Proteomes" id="UP000290624"/>
    </source>
</evidence>